<protein>
    <submittedName>
        <fullName evidence="1">PTS sugar transporter subunit IIA</fullName>
    </submittedName>
</protein>
<keyword evidence="1" id="KW-0813">Transport</keyword>
<proteinExistence type="predicted"/>
<dbReference type="EMBL" id="JBFPER010000001">
    <property type="protein sequence ID" value="MEX0380900.1"/>
    <property type="molecule type" value="Genomic_DNA"/>
</dbReference>
<reference evidence="1 2" key="1">
    <citation type="submission" date="2024-07" db="EMBL/GenBank/DDBJ databases">
        <authorList>
            <person name="Yun M."/>
        </authorList>
    </citation>
    <scope>NUCLEOTIDE SEQUENCE [LARGE SCALE GENOMIC DNA]</scope>
    <source>
        <strain evidence="1 2">MS01</strain>
    </source>
</reference>
<comment type="caution">
    <text evidence="1">The sequence shown here is derived from an EMBL/GenBank/DDBJ whole genome shotgun (WGS) entry which is preliminary data.</text>
</comment>
<dbReference type="Gene3D" id="2.70.70.10">
    <property type="entry name" value="Glucose Permease (Domain IIA)"/>
    <property type="match status" value="1"/>
</dbReference>
<organism evidence="1 2">
    <name type="scientific">Leuconostoc aquikimchii</name>
    <dbReference type="NCBI Taxonomy" id="3236804"/>
    <lineage>
        <taxon>Bacteria</taxon>
        <taxon>Bacillati</taxon>
        <taxon>Bacillota</taxon>
        <taxon>Bacilli</taxon>
        <taxon>Lactobacillales</taxon>
        <taxon>Lactobacillaceae</taxon>
        <taxon>Leuconostoc</taxon>
    </lineage>
</organism>
<name>A0ABV3S3A2_9LACO</name>
<dbReference type="SUPFAM" id="SSF51261">
    <property type="entry name" value="Duplicated hybrid motif"/>
    <property type="match status" value="1"/>
</dbReference>
<sequence>MSWWQNLFNQRNKYNRVRTTGQLNAIHVARQSEFPVVVAPVTGQLQKIDGDSEQIHSKNGFVMLPDGNSIMSPVAGIVITSDEYAVTIQSVQHGVVKVQLQMRSEDIKGARLAMYGKGQQLHAGDLIGNTHAVDHNIRVYVLFEGNVMPRVNYGAVYAGQSIWQYQENANATE</sequence>
<keyword evidence="2" id="KW-1185">Reference proteome</keyword>
<gene>
    <name evidence="1" type="ORF">AB3K24_06000</name>
</gene>
<evidence type="ECO:0000313" key="2">
    <source>
        <dbReference type="Proteomes" id="UP001556617"/>
    </source>
</evidence>
<keyword evidence="1" id="KW-0762">Sugar transport</keyword>
<evidence type="ECO:0000313" key="1">
    <source>
        <dbReference type="EMBL" id="MEX0380900.1"/>
    </source>
</evidence>
<accession>A0ABV3S3A2</accession>
<dbReference type="InterPro" id="IPR011055">
    <property type="entry name" value="Dup_hybrid_motif"/>
</dbReference>
<dbReference type="RefSeq" id="WP_367974312.1">
    <property type="nucleotide sequence ID" value="NZ_JBFPEQ010000001.1"/>
</dbReference>
<dbReference type="Proteomes" id="UP001556617">
    <property type="component" value="Unassembled WGS sequence"/>
</dbReference>